<dbReference type="HOGENOM" id="CLU_176133_0_0_7"/>
<dbReference type="Pfam" id="PF12637">
    <property type="entry name" value="TSCPD"/>
    <property type="match status" value="1"/>
</dbReference>
<protein>
    <recommendedName>
        <fullName evidence="2">ribonucleoside-diphosphate reductase</fullName>
        <ecNumber evidence="2">1.17.4.1</ecNumber>
    </recommendedName>
</protein>
<dbReference type="InterPro" id="IPR024434">
    <property type="entry name" value="TSCPD_dom"/>
</dbReference>
<dbReference type="eggNOG" id="ENOG5032YE7">
    <property type="taxonomic scope" value="Bacteria"/>
</dbReference>
<evidence type="ECO:0000259" key="6">
    <source>
        <dbReference type="Pfam" id="PF12637"/>
    </source>
</evidence>
<evidence type="ECO:0000313" key="7">
    <source>
        <dbReference type="EMBL" id="EGB14444.1"/>
    </source>
</evidence>
<dbReference type="InterPro" id="IPR023806">
    <property type="entry name" value="CHP03905"/>
</dbReference>
<evidence type="ECO:0000256" key="5">
    <source>
        <dbReference type="ARBA" id="ARBA00047754"/>
    </source>
</evidence>
<keyword evidence="4" id="KW-0547">Nucleotide-binding</keyword>
<sequence length="105" mass="11258">MKSFQLPAEPRTVFPAEAPGDTEVFIPENVCAKMIRFAVDDGRLAYVRFTGGCDGNLKALSTLVTGMRVEDILEKLSGITCGRKDTSCAAQLCAALRGAVEDSED</sequence>
<dbReference type="STRING" id="641491.DND132_1232"/>
<dbReference type="GO" id="GO:0000166">
    <property type="term" value="F:nucleotide binding"/>
    <property type="evidence" value="ECO:0007669"/>
    <property type="project" value="UniProtKB-KW"/>
</dbReference>
<evidence type="ECO:0000256" key="2">
    <source>
        <dbReference type="ARBA" id="ARBA00012274"/>
    </source>
</evidence>
<evidence type="ECO:0000256" key="4">
    <source>
        <dbReference type="ARBA" id="ARBA00022741"/>
    </source>
</evidence>
<keyword evidence="3" id="KW-0237">DNA synthesis</keyword>
<dbReference type="RefSeq" id="WP_014321872.1">
    <property type="nucleotide sequence ID" value="NC_016803.1"/>
</dbReference>
<dbReference type="NCBIfam" id="TIGR03905">
    <property type="entry name" value="TIGR03905_4_Cys"/>
    <property type="match status" value="1"/>
</dbReference>
<organism evidence="7 8">
    <name type="scientific">Pseudodesulfovibrio mercurii</name>
    <dbReference type="NCBI Taxonomy" id="641491"/>
    <lineage>
        <taxon>Bacteria</taxon>
        <taxon>Pseudomonadati</taxon>
        <taxon>Thermodesulfobacteriota</taxon>
        <taxon>Desulfovibrionia</taxon>
        <taxon>Desulfovibrionales</taxon>
        <taxon>Desulfovibrionaceae</taxon>
    </lineage>
</organism>
<proteinExistence type="inferred from homology"/>
<gene>
    <name evidence="7" type="ORF">DND132_1232</name>
</gene>
<dbReference type="EMBL" id="CP003220">
    <property type="protein sequence ID" value="EGB14444.1"/>
    <property type="molecule type" value="Genomic_DNA"/>
</dbReference>
<keyword evidence="8" id="KW-1185">Reference proteome</keyword>
<evidence type="ECO:0000313" key="8">
    <source>
        <dbReference type="Proteomes" id="UP000007845"/>
    </source>
</evidence>
<dbReference type="EC" id="1.17.4.1" evidence="2"/>
<name>F0JCE6_9BACT</name>
<dbReference type="GO" id="GO:0071897">
    <property type="term" value="P:DNA biosynthetic process"/>
    <property type="evidence" value="ECO:0007669"/>
    <property type="project" value="UniProtKB-KW"/>
</dbReference>
<evidence type="ECO:0000256" key="3">
    <source>
        <dbReference type="ARBA" id="ARBA00022634"/>
    </source>
</evidence>
<evidence type="ECO:0000256" key="1">
    <source>
        <dbReference type="ARBA" id="ARBA00007405"/>
    </source>
</evidence>
<dbReference type="GO" id="GO:0004748">
    <property type="term" value="F:ribonucleoside-diphosphate reductase activity, thioredoxin disulfide as acceptor"/>
    <property type="evidence" value="ECO:0007669"/>
    <property type="project" value="UniProtKB-EC"/>
</dbReference>
<dbReference type="KEGG" id="ddn:DND132_1232"/>
<feature type="domain" description="TSCPD" evidence="6">
    <location>
        <begin position="26"/>
        <end position="97"/>
    </location>
</feature>
<reference evidence="7 8" key="1">
    <citation type="journal article" date="2011" name="J. Bacteriol.">
        <title>Genome sequence of the mercury-methylating strain Desulfovibrio desulfuricans ND132.</title>
        <authorList>
            <person name="Brown S.D."/>
            <person name="Gilmour C.C."/>
            <person name="Kucken A.M."/>
            <person name="Wall J.D."/>
            <person name="Elias D.A."/>
            <person name="Brandt C.C."/>
            <person name="Podar M."/>
            <person name="Chertkov O."/>
            <person name="Held B."/>
            <person name="Bruce D.C."/>
            <person name="Detter J.C."/>
            <person name="Tapia R."/>
            <person name="Han C.S."/>
            <person name="Goodwin L.A."/>
            <person name="Cheng J.F."/>
            <person name="Pitluck S."/>
            <person name="Woyke T."/>
            <person name="Mikhailova N."/>
            <person name="Ivanova N.N."/>
            <person name="Han J."/>
            <person name="Lucas S."/>
            <person name="Lapidus A.L."/>
            <person name="Land M.L."/>
            <person name="Hauser L.J."/>
            <person name="Palumbo A.V."/>
        </authorList>
    </citation>
    <scope>NUCLEOTIDE SEQUENCE [LARGE SCALE GENOMIC DNA]</scope>
    <source>
        <strain evidence="7 8">ND132</strain>
    </source>
</reference>
<accession>F0JCE6</accession>
<dbReference type="OrthoDB" id="9801525at2"/>
<comment type="catalytic activity">
    <reaction evidence="5">
        <text>a 2'-deoxyribonucleoside 5'-diphosphate + [thioredoxin]-disulfide + H2O = a ribonucleoside 5'-diphosphate + [thioredoxin]-dithiol</text>
        <dbReference type="Rhea" id="RHEA:23252"/>
        <dbReference type="Rhea" id="RHEA-COMP:10698"/>
        <dbReference type="Rhea" id="RHEA-COMP:10700"/>
        <dbReference type="ChEBI" id="CHEBI:15377"/>
        <dbReference type="ChEBI" id="CHEBI:29950"/>
        <dbReference type="ChEBI" id="CHEBI:50058"/>
        <dbReference type="ChEBI" id="CHEBI:57930"/>
        <dbReference type="ChEBI" id="CHEBI:73316"/>
        <dbReference type="EC" id="1.17.4.1"/>
    </reaction>
</comment>
<comment type="similarity">
    <text evidence="1">Belongs to the ribonucleoside diphosphate reductase class-2 family.</text>
</comment>
<dbReference type="AlphaFoldDB" id="F0JCE6"/>
<dbReference type="Proteomes" id="UP000007845">
    <property type="component" value="Chromosome"/>
</dbReference>